<dbReference type="GO" id="GO:0005576">
    <property type="term" value="C:extracellular region"/>
    <property type="evidence" value="ECO:0007669"/>
    <property type="project" value="UniProtKB-SubCell"/>
</dbReference>
<evidence type="ECO:0000256" key="5">
    <source>
        <dbReference type="ARBA" id="ARBA00022525"/>
    </source>
</evidence>
<evidence type="ECO:0000256" key="8">
    <source>
        <dbReference type="ARBA" id="ARBA00023157"/>
    </source>
</evidence>
<keyword evidence="7 13" id="KW-0378">Hydrolase</keyword>
<evidence type="ECO:0000256" key="6">
    <source>
        <dbReference type="ARBA" id="ARBA00022729"/>
    </source>
</evidence>
<dbReference type="SUPFAM" id="SSF81330">
    <property type="entry name" value="Gated mechanosensitive channel"/>
    <property type="match status" value="1"/>
</dbReference>
<evidence type="ECO:0000256" key="11">
    <source>
        <dbReference type="ARBA" id="ARBA00023295"/>
    </source>
</evidence>
<dbReference type="AlphaFoldDB" id="A0A507C830"/>
<reference evidence="15 16" key="1">
    <citation type="journal article" date="2019" name="Sci. Rep.">
        <title>Comparative genomics of chytrid fungi reveal insights into the obligate biotrophic and pathogenic lifestyle of Synchytrium endobioticum.</title>
        <authorList>
            <person name="van de Vossenberg B.T.L.H."/>
            <person name="Warris S."/>
            <person name="Nguyen H.D.T."/>
            <person name="van Gent-Pelzer M.P.E."/>
            <person name="Joly D.L."/>
            <person name="van de Geest H.C."/>
            <person name="Bonants P.J.M."/>
            <person name="Smith D.S."/>
            <person name="Levesque C.A."/>
            <person name="van der Lee T.A.J."/>
        </authorList>
    </citation>
    <scope>NUCLEOTIDE SEQUENCE [LARGE SCALE GENOMIC DNA]</scope>
    <source>
        <strain evidence="15 16">JEL517</strain>
    </source>
</reference>
<dbReference type="Gene3D" id="1.10.1200.120">
    <property type="entry name" value="Large-conductance mechanosensitive channel, MscL, domain 1"/>
    <property type="match status" value="1"/>
</dbReference>
<dbReference type="Gene3D" id="3.20.20.70">
    <property type="entry name" value="Aldolase class I"/>
    <property type="match status" value="1"/>
</dbReference>
<gene>
    <name evidence="15" type="ORF">SmJEL517_g02154</name>
</gene>
<evidence type="ECO:0000256" key="9">
    <source>
        <dbReference type="ARBA" id="ARBA00023180"/>
    </source>
</evidence>
<keyword evidence="11 13" id="KW-0326">Glycosidase</keyword>
<dbReference type="SUPFAM" id="SSF51011">
    <property type="entry name" value="Glycosyl hydrolase domain"/>
    <property type="match status" value="1"/>
</dbReference>
<dbReference type="InterPro" id="IPR002241">
    <property type="entry name" value="Glyco_hydro_27"/>
</dbReference>
<dbReference type="PANTHER" id="PTHR11452">
    <property type="entry name" value="ALPHA-GALACTOSIDASE/ALPHA-N-ACETYLGALACTOSAMINIDASE"/>
    <property type="match status" value="1"/>
</dbReference>
<keyword evidence="8 13" id="KW-1015">Disulfide bond</keyword>
<dbReference type="FunFam" id="2.60.40.1180:FF:000008">
    <property type="entry name" value="Alpha-galactosidase"/>
    <property type="match status" value="1"/>
</dbReference>
<evidence type="ECO:0000256" key="7">
    <source>
        <dbReference type="ARBA" id="ARBA00022801"/>
    </source>
</evidence>
<keyword evidence="6" id="KW-0732">Signal</keyword>
<dbReference type="GO" id="GO:0000272">
    <property type="term" value="P:polysaccharide catabolic process"/>
    <property type="evidence" value="ECO:0007669"/>
    <property type="project" value="UniProtKB-KW"/>
</dbReference>
<dbReference type="InterPro" id="IPR000111">
    <property type="entry name" value="Glyco_hydro_27/36_CS"/>
</dbReference>
<dbReference type="Pfam" id="PF16499">
    <property type="entry name" value="Melibiase_2"/>
    <property type="match status" value="1"/>
</dbReference>
<dbReference type="CDD" id="cd14792">
    <property type="entry name" value="GH27"/>
    <property type="match status" value="1"/>
</dbReference>
<accession>A0A507C830</accession>
<dbReference type="PRINTS" id="PR00740">
    <property type="entry name" value="GLHYDRLASE27"/>
</dbReference>
<name>A0A507C830_9FUNG</name>
<feature type="domain" description="Alpha galactosidase C-terminal" evidence="14">
    <location>
        <begin position="258"/>
        <end position="332"/>
    </location>
</feature>
<evidence type="ECO:0000259" key="14">
    <source>
        <dbReference type="Pfam" id="PF17801"/>
    </source>
</evidence>
<dbReference type="OrthoDB" id="5795902at2759"/>
<sequence length="568" mass="63961">MHMLAIGLKAAGYEFVNLDDCWQIDRDANGRIIEDREKFPSGMKNLSDYIRSIGLKFGTYTDAGFMTCSRRPGSLGYETIDAQTYAEWNVDYLKVDNCYPDASPSRERFTKIRDALNATGRPIVYSICNGQVTAGETTWEWAIDVGNSWRTTFDIRDDWNYVIRILDLQIPLTQYAQPGAWNDPDMMEMGNGNMTLEEYRSHFTLWAALKSPLLIGSDIFAISDEIIDILTNPEIIAINQDKLGKSVSLTEIGRGHQHYDIWTGPLVHGATVVVLLNRENKSEKIEVDWYRLGFKENANLLVRDLWKRKNLGVMTSSHTFHVEPHGVVVLKVRDSHRHSNGNQLLEMPKNNQRRPPFAWWHKRNQQPEPAEEGTPLLNGLGLDPAAVEVLNQNLEVTRKKVLRFSTDFVTFVTKGNGVDVAIGLMVGASASLLLLSLIEDLITPPFGFVTGAHLPDYFFVVRAGASGNGTYPTLAKAQLDGAITMNIGLFIARLLNFITVGFWCKDYANGLQRKRKSAALAVYPKFPNRAIDVDTAKYAETPDFIALGIFDIGRRRRDDDGDTIYDER</sequence>
<evidence type="ECO:0000313" key="15">
    <source>
        <dbReference type="EMBL" id="TPX35478.1"/>
    </source>
</evidence>
<comment type="similarity">
    <text evidence="3 13">Belongs to the glycosyl hydrolase 27 family.</text>
</comment>
<dbReference type="Pfam" id="PF01741">
    <property type="entry name" value="MscL"/>
    <property type="match status" value="1"/>
</dbReference>
<evidence type="ECO:0000256" key="1">
    <source>
        <dbReference type="ARBA" id="ARBA00001255"/>
    </source>
</evidence>
<keyword evidence="10" id="KW-0119">Carbohydrate metabolism</keyword>
<proteinExistence type="inferred from homology"/>
<protein>
    <recommendedName>
        <fullName evidence="4 13">Alpha-galactosidase</fullName>
        <ecNumber evidence="4 13">3.2.1.22</ecNumber>
    </recommendedName>
    <alternativeName>
        <fullName evidence="13">Melibiase</fullName>
    </alternativeName>
</protein>
<evidence type="ECO:0000256" key="10">
    <source>
        <dbReference type="ARBA" id="ARBA00023277"/>
    </source>
</evidence>
<dbReference type="InterPro" id="IPR036019">
    <property type="entry name" value="MscL_channel"/>
</dbReference>
<dbReference type="FunFam" id="3.20.20.70:FF:000197">
    <property type="entry name" value="Alpha-galactosidase"/>
    <property type="match status" value="1"/>
</dbReference>
<dbReference type="InterPro" id="IPR013780">
    <property type="entry name" value="Glyco_hydro_b"/>
</dbReference>
<dbReference type="Proteomes" id="UP000319731">
    <property type="component" value="Unassembled WGS sequence"/>
</dbReference>
<keyword evidence="9" id="KW-0325">Glycoprotein</keyword>
<dbReference type="InterPro" id="IPR017853">
    <property type="entry name" value="GH"/>
</dbReference>
<dbReference type="GO" id="GO:0004557">
    <property type="term" value="F:alpha-galactosidase activity"/>
    <property type="evidence" value="ECO:0007669"/>
    <property type="project" value="UniProtKB-EC"/>
</dbReference>
<comment type="caution">
    <text evidence="15">The sequence shown here is derived from an EMBL/GenBank/DDBJ whole genome shotgun (WGS) entry which is preliminary data.</text>
</comment>
<dbReference type="SUPFAM" id="SSF51445">
    <property type="entry name" value="(Trans)glycosidases"/>
    <property type="match status" value="1"/>
</dbReference>
<evidence type="ECO:0000256" key="2">
    <source>
        <dbReference type="ARBA" id="ARBA00004613"/>
    </source>
</evidence>
<dbReference type="STRING" id="1806994.A0A507C830"/>
<keyword evidence="5" id="KW-0964">Secreted</keyword>
<evidence type="ECO:0000256" key="4">
    <source>
        <dbReference type="ARBA" id="ARBA00012755"/>
    </source>
</evidence>
<dbReference type="GeneID" id="42003379"/>
<evidence type="ECO:0000313" key="16">
    <source>
        <dbReference type="Proteomes" id="UP000319731"/>
    </source>
</evidence>
<evidence type="ECO:0000256" key="13">
    <source>
        <dbReference type="RuleBase" id="RU361168"/>
    </source>
</evidence>
<comment type="catalytic activity">
    <reaction evidence="1 13">
        <text>Hydrolysis of terminal, non-reducing alpha-D-galactose residues in alpha-D-galactosides, including galactose oligosaccharides, galactomannans and galactolipids.</text>
        <dbReference type="EC" id="3.2.1.22"/>
    </reaction>
</comment>
<dbReference type="InterPro" id="IPR041233">
    <property type="entry name" value="Melibiase_C"/>
</dbReference>
<keyword evidence="16" id="KW-1185">Reference proteome</keyword>
<dbReference type="InterPro" id="IPR013785">
    <property type="entry name" value="Aldolase_TIM"/>
</dbReference>
<dbReference type="RefSeq" id="XP_031025951.1">
    <property type="nucleotide sequence ID" value="XM_031168082.1"/>
</dbReference>
<organism evidence="15 16">
    <name type="scientific">Synchytrium microbalum</name>
    <dbReference type="NCBI Taxonomy" id="1806994"/>
    <lineage>
        <taxon>Eukaryota</taxon>
        <taxon>Fungi</taxon>
        <taxon>Fungi incertae sedis</taxon>
        <taxon>Chytridiomycota</taxon>
        <taxon>Chytridiomycota incertae sedis</taxon>
        <taxon>Chytridiomycetes</taxon>
        <taxon>Synchytriales</taxon>
        <taxon>Synchytriaceae</taxon>
        <taxon>Synchytrium</taxon>
    </lineage>
</organism>
<dbReference type="PANTHER" id="PTHR11452:SF75">
    <property type="entry name" value="ALPHA-GALACTOSIDASE MEL1"/>
    <property type="match status" value="1"/>
</dbReference>
<evidence type="ECO:0000256" key="3">
    <source>
        <dbReference type="ARBA" id="ARBA00009743"/>
    </source>
</evidence>
<dbReference type="InterPro" id="IPR037673">
    <property type="entry name" value="MSC/AndL"/>
</dbReference>
<comment type="subcellular location">
    <subcellularLocation>
        <location evidence="2">Secreted</location>
    </subcellularLocation>
</comment>
<dbReference type="PROSITE" id="PS00512">
    <property type="entry name" value="ALPHA_GALACTOSIDASE"/>
    <property type="match status" value="1"/>
</dbReference>
<dbReference type="Gene3D" id="2.60.40.1180">
    <property type="entry name" value="Golgi alpha-mannosidase II"/>
    <property type="match status" value="1"/>
</dbReference>
<keyword evidence="12" id="KW-0624">Polysaccharide degradation</keyword>
<evidence type="ECO:0000256" key="12">
    <source>
        <dbReference type="ARBA" id="ARBA00023326"/>
    </source>
</evidence>
<dbReference type="Pfam" id="PF17801">
    <property type="entry name" value="Melibiase_C"/>
    <property type="match status" value="1"/>
</dbReference>
<dbReference type="EC" id="3.2.1.22" evidence="4 13"/>
<dbReference type="EMBL" id="QEAO01000008">
    <property type="protein sequence ID" value="TPX35478.1"/>
    <property type="molecule type" value="Genomic_DNA"/>
</dbReference>